<dbReference type="AlphaFoldDB" id="A0A0F8ZM51"/>
<feature type="non-terminal residue" evidence="2">
    <location>
        <position position="49"/>
    </location>
</feature>
<dbReference type="Pfam" id="PF25137">
    <property type="entry name" value="ADH_Fe_C"/>
    <property type="match status" value="1"/>
</dbReference>
<dbReference type="EMBL" id="LAZR01047143">
    <property type="protein sequence ID" value="KKK94908.1"/>
    <property type="molecule type" value="Genomic_DNA"/>
</dbReference>
<dbReference type="SUPFAM" id="SSF56796">
    <property type="entry name" value="Dehydroquinate synthase-like"/>
    <property type="match status" value="1"/>
</dbReference>
<gene>
    <name evidence="2" type="ORF">LCGC14_2678100</name>
</gene>
<feature type="domain" description="Fe-containing alcohol dehydrogenase-like C-terminal" evidence="1">
    <location>
        <begin position="3"/>
        <end position="49"/>
    </location>
</feature>
<dbReference type="Gene3D" id="1.20.1090.10">
    <property type="entry name" value="Dehydroquinate synthase-like - alpha domain"/>
    <property type="match status" value="1"/>
</dbReference>
<comment type="caution">
    <text evidence="2">The sequence shown here is derived from an EMBL/GenBank/DDBJ whole genome shotgun (WGS) entry which is preliminary data.</text>
</comment>
<name>A0A0F8ZM51_9ZZZZ</name>
<dbReference type="InterPro" id="IPR056798">
    <property type="entry name" value="ADH_Fe_C"/>
</dbReference>
<accession>A0A0F8ZM51</accession>
<protein>
    <recommendedName>
        <fullName evidence="1">Fe-containing alcohol dehydrogenase-like C-terminal domain-containing protein</fullName>
    </recommendedName>
</protein>
<organism evidence="2">
    <name type="scientific">marine sediment metagenome</name>
    <dbReference type="NCBI Taxonomy" id="412755"/>
    <lineage>
        <taxon>unclassified sequences</taxon>
        <taxon>metagenomes</taxon>
        <taxon>ecological metagenomes</taxon>
    </lineage>
</organism>
<proteinExistence type="predicted"/>
<evidence type="ECO:0000259" key="1">
    <source>
        <dbReference type="Pfam" id="PF25137"/>
    </source>
</evidence>
<sequence>MKEAIKLISQYLRRAVWVGKDLEAREGMAFASNLAGMAINYAGTTAGHA</sequence>
<evidence type="ECO:0000313" key="2">
    <source>
        <dbReference type="EMBL" id="KKK94908.1"/>
    </source>
</evidence>
<reference evidence="2" key="1">
    <citation type="journal article" date="2015" name="Nature">
        <title>Complex archaea that bridge the gap between prokaryotes and eukaryotes.</title>
        <authorList>
            <person name="Spang A."/>
            <person name="Saw J.H."/>
            <person name="Jorgensen S.L."/>
            <person name="Zaremba-Niedzwiedzka K."/>
            <person name="Martijn J."/>
            <person name="Lind A.E."/>
            <person name="van Eijk R."/>
            <person name="Schleper C."/>
            <person name="Guy L."/>
            <person name="Ettema T.J."/>
        </authorList>
    </citation>
    <scope>NUCLEOTIDE SEQUENCE</scope>
</reference>